<evidence type="ECO:0000313" key="4">
    <source>
        <dbReference type="Proteomes" id="UP001190700"/>
    </source>
</evidence>
<dbReference type="InterPro" id="IPR013783">
    <property type="entry name" value="Ig-like_fold"/>
</dbReference>
<protein>
    <recommendedName>
        <fullName evidence="2">Reverse transcriptase domain-containing protein</fullName>
    </recommendedName>
</protein>
<comment type="caution">
    <text evidence="3">The sequence shown here is derived from an EMBL/GenBank/DDBJ whole genome shotgun (WGS) entry which is preliminary data.</text>
</comment>
<reference evidence="3 4" key="1">
    <citation type="journal article" date="2015" name="Genome Biol. Evol.">
        <title>Comparative Genomics of a Bacterivorous Green Alga Reveals Evolutionary Causalities and Consequences of Phago-Mixotrophic Mode of Nutrition.</title>
        <authorList>
            <person name="Burns J.A."/>
            <person name="Paasch A."/>
            <person name="Narechania A."/>
            <person name="Kim E."/>
        </authorList>
    </citation>
    <scope>NUCLEOTIDE SEQUENCE [LARGE SCALE GENOMIC DNA]</scope>
    <source>
        <strain evidence="3 4">PLY_AMNH</strain>
    </source>
</reference>
<dbReference type="EMBL" id="LGRX02008579">
    <property type="protein sequence ID" value="KAK3273248.1"/>
    <property type="molecule type" value="Genomic_DNA"/>
</dbReference>
<gene>
    <name evidence="3" type="ORF">CYMTET_18494</name>
</gene>
<name>A0AAE0G8J3_9CHLO</name>
<organism evidence="3 4">
    <name type="scientific">Cymbomonas tetramitiformis</name>
    <dbReference type="NCBI Taxonomy" id="36881"/>
    <lineage>
        <taxon>Eukaryota</taxon>
        <taxon>Viridiplantae</taxon>
        <taxon>Chlorophyta</taxon>
        <taxon>Pyramimonadophyceae</taxon>
        <taxon>Pyramimonadales</taxon>
        <taxon>Pyramimonadaceae</taxon>
        <taxon>Cymbomonas</taxon>
    </lineage>
</organism>
<evidence type="ECO:0000256" key="1">
    <source>
        <dbReference type="SAM" id="MobiDB-lite"/>
    </source>
</evidence>
<dbReference type="PROSITE" id="PS50878">
    <property type="entry name" value="RT_POL"/>
    <property type="match status" value="1"/>
</dbReference>
<feature type="region of interest" description="Disordered" evidence="1">
    <location>
        <begin position="961"/>
        <end position="986"/>
    </location>
</feature>
<dbReference type="Gene3D" id="2.60.40.10">
    <property type="entry name" value="Immunoglobulins"/>
    <property type="match status" value="1"/>
</dbReference>
<feature type="non-terminal residue" evidence="3">
    <location>
        <position position="1"/>
    </location>
</feature>
<sequence>VCSTCYDGEECTCFLNKLELVEVAEVQEYTPPEDAEAPSLQLLGNGELVRTTSGTVVMVHSLQQGAQWAGDPGVVAWDAVDGNLTDQVSAYGAAAVSTHAPTTPDAPHVITYMVNDAAGNTARVRRRVYVHNPCGDPAEAPCPSEEQEELAEATETVCSINGLCNSLELEDQNTEEMVAAPPLLRLIGPQLVEIAQGDPYLACLADAPLDMVCDRGAEAEDGTDGVLTSYIRACAPAGDAKAGTTSNFAAAGLAACQLDTSAGGREVNISFTVQNSAGAQATVVRTVVITPHCAPWEHTCADRVSCSEAGVCQAGLAAAQAEEPPVDAPPALNLMVSEALGEFVTVAKGAPYDRCPAGHTPTVEVLCEPGAEAVDAEEGDISRHVLACPPDSCIDMGCPEHEFVRKGLAGCLNTSAAVGTVFSIQFVVLDSALPPNLARVTRYVTIGTPCAEGEVFCEELDGSCGTVACEHRVQLELKRAGDVHPPVVSTLGPEHLTLDYGEGTRGGTLQPCAEYAQAPPPPSAESGGRHGRALPAGCYAVAWDEEDGDLSAQIGYRQRRECGAPSGREGALCGAPACRLDALEQGACQPGEYMYEYYVADASGLRGAATVTVTLRESARITSVVQLEAGTEEQARAQAEMLQEVSSNEARAFRTAIAALLSDHGSSSGAPETAPDDVEVINATADGTLVDVEFSILVAVVEPAMDQAIAAQQAQLLDSVDGAENASLAAYLVSAAVASNATLPTVVAQLGPEFSEQERTKEVDVVEMAKGALQGEVWHLSAVAKELEAQLEWKTGPAVASAHATDGLQHNGISSAFTSHAEASIHDVLMLKEGAAALSPDIDVSAAAGTAAVGHIAADYTAERIASAWGSTNSDTTAAAFPAGVCPHRTPSTGSVRLALCLPYSTEEACAALVPPPPAPVPPFVPVQGPASTALGAAVANVTGAAVESGAAKLRRLLARGSSGGTAGRGDGGGGGSSGMSSTQAGVVNGENELGSLQAVLQDQLIGDGRRVSTRTDFHFRRYLARRNLLVGGLLVEQRRRQVLPAEQCTPRRFSHLEAYCVTSAPAVDRFGNDPVLVPGTSLTDPSLLGEVAQYYNPDPEAGQVEYRLWSSHSATTARPFAVHSLTEDLFVAYLEGAVTRERIFEVLRYLGEGRFLDHGTHELVVHSLLWNSQQQVLLKASHWLRVLETFSAWLQIIALGAVDIAEPPGGSTVAGVGLLQVGTRVEVFWPGGQSGYLEEPWEEWVDRCSWEEVGGKRGRGSGREQWFARFLDALWGACRAGGPCLTEHFRRSHPNALVLLLSVAGLTRCPAQSCRLILSETELRQHCAREHQLRREVARVVEEGSALRGKLRGRPGLGEAPGDRRAIAEADEERVLRDAVRLVQAGHAARKGREETGVGQAGAGNGAHVAEAGAIAPCWDRQEAGSQQWCASGLAGARLMVLLKEDNGNNVRPIACGEVLRKLVAKVICCAKSFKARFCGRRQDGEHGGLRAVQVGVAVKGRVDLCVHTLQAALDRHPEWVCVKADAKNAFNAVYREAMFEAIERDFPELWAWTDRCCGVEGNLRFRLGGVDGSVMRFVKPKEGTPQGDPLGPLYMAAPLQRVHERHSAVFICAYLDDAFFLGPPAVAALTYGTYIEQAAAIGLDIQPMKSAGFSLVGDTSCFEDGVPARVSSAAWLGGFAQVCEDMRELFPTVTVGAADLEAESELPYVNSLQAAMQKVSEAMGLVEEARRANGHLPPQVPKADNIRMLSNHNREENAGEGGQVDVDGDEDEDGDSWRTEEAAQGGAIGEHGGCAREAEHLSCGVRERAPPRVFRESMEGVRQEAEHLRIAGIQGEGATERLYNSGPVQNSGQ</sequence>
<dbReference type="Pfam" id="PF00078">
    <property type="entry name" value="RVT_1"/>
    <property type="match status" value="1"/>
</dbReference>
<accession>A0AAE0G8J3</accession>
<feature type="domain" description="Reverse transcriptase" evidence="2">
    <location>
        <begin position="1424"/>
        <end position="1682"/>
    </location>
</feature>
<proteinExistence type="predicted"/>
<feature type="region of interest" description="Disordered" evidence="1">
    <location>
        <begin position="1756"/>
        <end position="1792"/>
    </location>
</feature>
<dbReference type="InterPro" id="IPR000477">
    <property type="entry name" value="RT_dom"/>
</dbReference>
<evidence type="ECO:0000259" key="2">
    <source>
        <dbReference type="PROSITE" id="PS50878"/>
    </source>
</evidence>
<dbReference type="Proteomes" id="UP001190700">
    <property type="component" value="Unassembled WGS sequence"/>
</dbReference>
<evidence type="ECO:0000313" key="3">
    <source>
        <dbReference type="EMBL" id="KAK3273248.1"/>
    </source>
</evidence>
<keyword evidence="4" id="KW-1185">Reference proteome</keyword>
<feature type="compositionally biased region" description="Gly residues" evidence="1">
    <location>
        <begin position="962"/>
        <end position="978"/>
    </location>
</feature>